<evidence type="ECO:0000313" key="3">
    <source>
        <dbReference type="EMBL" id="SEP58120.1"/>
    </source>
</evidence>
<dbReference type="Pfam" id="PF00149">
    <property type="entry name" value="Metallophos"/>
    <property type="match status" value="1"/>
</dbReference>
<reference evidence="3 4" key="1">
    <citation type="submission" date="2016-10" db="EMBL/GenBank/DDBJ databases">
        <authorList>
            <person name="de Groot N.N."/>
        </authorList>
    </citation>
    <scope>NUCLEOTIDE SEQUENCE [LARGE SCALE GENOMIC DNA]</scope>
    <source>
        <strain evidence="3 4">A52C2</strain>
    </source>
</reference>
<dbReference type="AlphaFoldDB" id="A0A1H8Z121"/>
<accession>A0A1H8Z121</accession>
<dbReference type="InterPro" id="IPR041796">
    <property type="entry name" value="Mre11_N"/>
</dbReference>
<proteinExistence type="predicted"/>
<dbReference type="InterPro" id="IPR029052">
    <property type="entry name" value="Metallo-depent_PP-like"/>
</dbReference>
<dbReference type="RefSeq" id="WP_092494548.1">
    <property type="nucleotide sequence ID" value="NZ_FOFG01000001.1"/>
</dbReference>
<sequence>MRFTFLHAADLHLGSPFIGLALKDGEVAERFAAASRNAFSSLVARAIEEGVSFVVIAGDVYDGEWKDTSIGLFFNREVAKLHRAGIPLFVLKGNHDAESVVTKTISLPDSVYVFPATKPKTFRLDDLKVALHGRSFPDRAVTENYALTYPDPVPGWFNIGVLHTSCDGRPDHANYSPCSVQDLATRGYDYWALGHVHEYEELSRDPWIVFPGNLQGRSVRECGPKGAVLVDVADGRVAGLRRLALDHARWADLAVSVEGHEREASILGAVEEAIRPVADEAEGRLVALRIRLTGATDLDAAFRSDPRRIADELQAVAHRCHDDIWLERVKIQTREPERARSDPGLSAIDLAATLREAITDPRFRKEAAELIETITARMPGGMAEDGRPLPEEIDTLLADAAALVLGRTQPAGC</sequence>
<dbReference type="STRING" id="1855383.SAMN05216548_1012"/>
<dbReference type="GO" id="GO:0004527">
    <property type="term" value="F:exonuclease activity"/>
    <property type="evidence" value="ECO:0007669"/>
    <property type="project" value="UniProtKB-KW"/>
</dbReference>
<organism evidence="3 4">
    <name type="scientific">Faunimonas pinastri</name>
    <dbReference type="NCBI Taxonomy" id="1855383"/>
    <lineage>
        <taxon>Bacteria</taxon>
        <taxon>Pseudomonadati</taxon>
        <taxon>Pseudomonadota</taxon>
        <taxon>Alphaproteobacteria</taxon>
        <taxon>Hyphomicrobiales</taxon>
        <taxon>Afifellaceae</taxon>
        <taxon>Faunimonas</taxon>
    </lineage>
</organism>
<dbReference type="CDD" id="cd00840">
    <property type="entry name" value="MPP_Mre11_N"/>
    <property type="match status" value="1"/>
</dbReference>
<dbReference type="OrthoDB" id="9773856at2"/>
<protein>
    <submittedName>
        <fullName evidence="3">DNA repair exonuclease SbcCD nuclease subunit</fullName>
    </submittedName>
</protein>
<dbReference type="InterPro" id="IPR050535">
    <property type="entry name" value="DNA_Repair-Maintenance_Comp"/>
</dbReference>
<dbReference type="Proteomes" id="UP000199647">
    <property type="component" value="Unassembled WGS sequence"/>
</dbReference>
<dbReference type="SUPFAM" id="SSF56300">
    <property type="entry name" value="Metallo-dependent phosphatases"/>
    <property type="match status" value="1"/>
</dbReference>
<name>A0A1H8Z121_9HYPH</name>
<keyword evidence="3" id="KW-0269">Exonuclease</keyword>
<dbReference type="PANTHER" id="PTHR30337">
    <property type="entry name" value="COMPONENT OF ATP-DEPENDENT DSDNA EXONUCLEASE"/>
    <property type="match status" value="1"/>
</dbReference>
<dbReference type="InterPro" id="IPR004843">
    <property type="entry name" value="Calcineurin-like_PHP"/>
</dbReference>
<dbReference type="EMBL" id="FOFG01000001">
    <property type="protein sequence ID" value="SEP58120.1"/>
    <property type="molecule type" value="Genomic_DNA"/>
</dbReference>
<evidence type="ECO:0000313" key="4">
    <source>
        <dbReference type="Proteomes" id="UP000199647"/>
    </source>
</evidence>
<keyword evidence="1" id="KW-0378">Hydrolase</keyword>
<dbReference type="PANTHER" id="PTHR30337:SF7">
    <property type="entry name" value="PHOSPHOESTERASE"/>
    <property type="match status" value="1"/>
</dbReference>
<gene>
    <name evidence="3" type="ORF">SAMN05216548_1012</name>
</gene>
<evidence type="ECO:0000256" key="1">
    <source>
        <dbReference type="ARBA" id="ARBA00022801"/>
    </source>
</evidence>
<dbReference type="Gene3D" id="3.60.21.10">
    <property type="match status" value="1"/>
</dbReference>
<keyword evidence="4" id="KW-1185">Reference proteome</keyword>
<keyword evidence="3" id="KW-0540">Nuclease</keyword>
<dbReference type="InterPro" id="IPR014576">
    <property type="entry name" value="Pesterase_YhaO"/>
</dbReference>
<evidence type="ECO:0000259" key="2">
    <source>
        <dbReference type="Pfam" id="PF00149"/>
    </source>
</evidence>
<feature type="domain" description="Calcineurin-like phosphoesterase" evidence="2">
    <location>
        <begin position="4"/>
        <end position="199"/>
    </location>
</feature>
<dbReference type="PIRSF" id="PIRSF033091">
    <property type="entry name" value="Pesterase_YhaO"/>
    <property type="match status" value="1"/>
</dbReference>